<accession>A0AAN8A2V2</accession>
<sequence>MLTPARPPSRLLALPKEIRLIIYDMLFEPMTIRPDSFEIYVLFTEWPKVNTSIISKVAQICKQVNIEAKAHFETNFLSKIMLYFDNMLELIQLDSKLSQASEKYRAIPVTLYTSPRSWLRSVSLATRNELAGKLWQDARKAVDDQIESFIRAQPGLHISCAKVGRANPLAGLCSGGRVVCSGSHERRWTGMYDNAIHNAIAEHRQGRKPFDTLQVPVDHSDISVSVQQICGNMDTRYVKMTATIERLDFCGLLDDKWGGNVLYHFELASHELQECLKLPGVALDVDSVRKAFAAFEEAVPIRYAGLY</sequence>
<dbReference type="AlphaFoldDB" id="A0AAN8A2V2"/>
<name>A0AAN8A2V2_9PEZI</name>
<evidence type="ECO:0000313" key="1">
    <source>
        <dbReference type="EMBL" id="KAK5700845.1"/>
    </source>
</evidence>
<organism evidence="1 2">
    <name type="scientific">Elasticomyces elasticus</name>
    <dbReference type="NCBI Taxonomy" id="574655"/>
    <lineage>
        <taxon>Eukaryota</taxon>
        <taxon>Fungi</taxon>
        <taxon>Dikarya</taxon>
        <taxon>Ascomycota</taxon>
        <taxon>Pezizomycotina</taxon>
        <taxon>Dothideomycetes</taxon>
        <taxon>Dothideomycetidae</taxon>
        <taxon>Mycosphaerellales</taxon>
        <taxon>Teratosphaeriaceae</taxon>
        <taxon>Elasticomyces</taxon>
    </lineage>
</organism>
<gene>
    <name evidence="1" type="ORF">LTR97_005362</name>
</gene>
<evidence type="ECO:0000313" key="2">
    <source>
        <dbReference type="Proteomes" id="UP001310594"/>
    </source>
</evidence>
<dbReference type="EMBL" id="JAVRQU010000007">
    <property type="protein sequence ID" value="KAK5700845.1"/>
    <property type="molecule type" value="Genomic_DNA"/>
</dbReference>
<dbReference type="Proteomes" id="UP001310594">
    <property type="component" value="Unassembled WGS sequence"/>
</dbReference>
<proteinExistence type="predicted"/>
<reference evidence="1" key="1">
    <citation type="submission" date="2023-08" db="EMBL/GenBank/DDBJ databases">
        <title>Black Yeasts Isolated from many extreme environments.</title>
        <authorList>
            <person name="Coleine C."/>
            <person name="Stajich J.E."/>
            <person name="Selbmann L."/>
        </authorList>
    </citation>
    <scope>NUCLEOTIDE SEQUENCE</scope>
    <source>
        <strain evidence="1">CCFEE 5810</strain>
    </source>
</reference>
<protein>
    <submittedName>
        <fullName evidence="1">Uncharacterized protein</fullName>
    </submittedName>
</protein>
<comment type="caution">
    <text evidence="1">The sequence shown here is derived from an EMBL/GenBank/DDBJ whole genome shotgun (WGS) entry which is preliminary data.</text>
</comment>